<reference evidence="4" key="1">
    <citation type="submission" date="2021-02" db="EMBL/GenBank/DDBJ databases">
        <authorList>
            <person name="Palmer J.M."/>
        </authorList>
    </citation>
    <scope>NUCLEOTIDE SEQUENCE</scope>
    <source>
        <strain evidence="4">SCRP734</strain>
    </source>
</reference>
<keyword evidence="5" id="KW-1185">Reference proteome</keyword>
<dbReference type="Proteomes" id="UP000694044">
    <property type="component" value="Unassembled WGS sequence"/>
</dbReference>
<feature type="active site" evidence="1">
    <location>
        <position position="275"/>
    </location>
</feature>
<dbReference type="GO" id="GO:0044322">
    <property type="term" value="C:endoplasmic reticulum quality control compartment"/>
    <property type="evidence" value="ECO:0007669"/>
    <property type="project" value="GOC"/>
</dbReference>
<dbReference type="InterPro" id="IPR044674">
    <property type="entry name" value="EDEM1/2/3"/>
</dbReference>
<accession>A0A8T1VZ18</accession>
<gene>
    <name evidence="4" type="primary">EDEM3</name>
    <name evidence="4" type="ORF">PHYPSEUDO_002169</name>
</gene>
<name>A0A8T1VZ18_9STRA</name>
<dbReference type="GO" id="GO:1904380">
    <property type="term" value="P:endoplasmic reticulum mannose trimming"/>
    <property type="evidence" value="ECO:0007669"/>
    <property type="project" value="InterPro"/>
</dbReference>
<evidence type="ECO:0000313" key="4">
    <source>
        <dbReference type="EMBL" id="KAG7384854.1"/>
    </source>
</evidence>
<organism evidence="4 5">
    <name type="scientific">Phytophthora pseudosyringae</name>
    <dbReference type="NCBI Taxonomy" id="221518"/>
    <lineage>
        <taxon>Eukaryota</taxon>
        <taxon>Sar</taxon>
        <taxon>Stramenopiles</taxon>
        <taxon>Oomycota</taxon>
        <taxon>Peronosporomycetes</taxon>
        <taxon>Peronosporales</taxon>
        <taxon>Peronosporaceae</taxon>
        <taxon>Phytophthora</taxon>
    </lineage>
</organism>
<dbReference type="Pfam" id="PF02225">
    <property type="entry name" value="PA"/>
    <property type="match status" value="1"/>
</dbReference>
<feature type="active site" evidence="1">
    <location>
        <position position="400"/>
    </location>
</feature>
<feature type="domain" description="PA" evidence="3">
    <location>
        <begin position="646"/>
        <end position="730"/>
    </location>
</feature>
<dbReference type="AlphaFoldDB" id="A0A8T1VZ18"/>
<sequence>MTHRRVHSMRLRLIFITVAVALVGALCSAHMHVSERRHLQQQARDMFYHGYRNYLEHAYPWDELKPLSCSGRRWDRRERGDLDDVLGGFSLTLVDSLDMLAVLGDRDEFARAVKLVARSVSFDRDVTVSVFESTIRVIGGLVSAHMLASPEYFGMMDEDEYHGELLQLAEDLGRRLLPAFETPTGMPVHRVNLQRGVLPKDRAAKLSCPAAAGSLLVEMAYLSRLTGDGRFEKRAKKAVVAIWERRSDLDLLGSAIDVASGQWIHSHGGIGAGLDSFFEYLLKYHLISGDSQWLAMFNASYQAVETHVNHDDVHIEVDMNGGKDHVRARRVSALQAFWPGLQVLAGDVSGAIRTHEHMFPLWDEYGAMPELLDLSPRGTSKPGNRGTVISWARTSPLRPELIESTYHLYQATRDHKYLKMGRQMLQDIRRVSEVPCGYAAVGDIHTLDVEDRMDSYFLSETAKYLYLLFSDEPDVIVPAAPARQRKNATGASNRTCSATIPDRKHTLESSLNCKNRTTNASSTSEGSSYLRRNGKPLKASDVVFSTEGHILMLDSHLFRGGKKRKVASASPKCENGKLQGRRRNVELAAARDVQATPPVVPVGVAVRIGDVHVMTIVASPAKFGLQVTTPTAVEAPLLLFTPEIGEACGSIDADRVRGKIVMVARGTCTFAEKALRLQSAGAAGVVVINSKAAYTRYPNRKYSLADDARGLGQYVTIPVVLVAREDATQLHRHVNLKQLLSGEDDGDAEGEGAYGDNNGGLVGSLSPWLY</sequence>
<dbReference type="Pfam" id="PF01532">
    <property type="entry name" value="Glyco_hydro_47"/>
    <property type="match status" value="1"/>
</dbReference>
<comment type="caution">
    <text evidence="4">The sequence shown here is derived from an EMBL/GenBank/DDBJ whole genome shotgun (WGS) entry which is preliminary data.</text>
</comment>
<dbReference type="GO" id="GO:0004571">
    <property type="term" value="F:mannosyl-oligosaccharide 1,2-alpha-mannosidase activity"/>
    <property type="evidence" value="ECO:0007669"/>
    <property type="project" value="InterPro"/>
</dbReference>
<evidence type="ECO:0000256" key="2">
    <source>
        <dbReference type="SAM" id="MobiDB-lite"/>
    </source>
</evidence>
<dbReference type="GO" id="GO:0016020">
    <property type="term" value="C:membrane"/>
    <property type="evidence" value="ECO:0007669"/>
    <property type="project" value="InterPro"/>
</dbReference>
<evidence type="ECO:0000256" key="1">
    <source>
        <dbReference type="PIRSR" id="PIRSR601382-1"/>
    </source>
</evidence>
<feature type="compositionally biased region" description="Polar residues" evidence="2">
    <location>
        <begin position="508"/>
        <end position="527"/>
    </location>
</feature>
<dbReference type="OrthoDB" id="8118055at2759"/>
<dbReference type="EMBL" id="JAGDFM010000136">
    <property type="protein sequence ID" value="KAG7384854.1"/>
    <property type="molecule type" value="Genomic_DNA"/>
</dbReference>
<proteinExistence type="predicted"/>
<dbReference type="PANTHER" id="PTHR45679">
    <property type="entry name" value="ER DEGRADATION-ENHANCING ALPHA-MANNOSIDASE-LIKE PROTEIN 2"/>
    <property type="match status" value="1"/>
</dbReference>
<feature type="active site" description="Proton donor" evidence="1">
    <location>
        <position position="132"/>
    </location>
</feature>
<feature type="region of interest" description="Disordered" evidence="2">
    <location>
        <begin position="507"/>
        <end position="532"/>
    </location>
</feature>
<evidence type="ECO:0000259" key="3">
    <source>
        <dbReference type="Pfam" id="PF02225"/>
    </source>
</evidence>
<protein>
    <submittedName>
        <fullName evidence="4">ER degradation-enhancing alpha-mannosidase-like protein 3</fullName>
    </submittedName>
</protein>
<dbReference type="PANTHER" id="PTHR45679:SF5">
    <property type="entry name" value="ER DEGRADATION-ENHANCING ALPHA-MANNOSIDASE-LIKE PROTEIN 1"/>
    <property type="match status" value="1"/>
</dbReference>
<evidence type="ECO:0000313" key="5">
    <source>
        <dbReference type="Proteomes" id="UP000694044"/>
    </source>
</evidence>
<dbReference type="GO" id="GO:0005509">
    <property type="term" value="F:calcium ion binding"/>
    <property type="evidence" value="ECO:0007669"/>
    <property type="project" value="InterPro"/>
</dbReference>
<feature type="active site" description="Proton donor" evidence="1">
    <location>
        <position position="370"/>
    </location>
</feature>
<dbReference type="InterPro" id="IPR003137">
    <property type="entry name" value="PA_domain"/>
</dbReference>
<dbReference type="InterPro" id="IPR001382">
    <property type="entry name" value="Glyco_hydro_47"/>
</dbReference>